<keyword evidence="2" id="KW-1185">Reference proteome</keyword>
<dbReference type="EMBL" id="CM042886">
    <property type="protein sequence ID" value="KAI4338877.1"/>
    <property type="molecule type" value="Genomic_DNA"/>
</dbReference>
<sequence length="124" mass="13889">MSVFWISTAAGELMNCLGALGSILELLPAFLGLTVPAWGPMFNMLVGVETARVIQTYDVFPEAYVLRFNTSIVTAFVFLLLSSMVSLLVITWHRFCVPRYWGFCLVGKYAVFMLITLAIVKFYS</sequence>
<protein>
    <submittedName>
        <fullName evidence="1">Uncharacterized protein</fullName>
    </submittedName>
</protein>
<evidence type="ECO:0000313" key="1">
    <source>
        <dbReference type="EMBL" id="KAI4338877.1"/>
    </source>
</evidence>
<accession>A0ACB9NQP9</accession>
<proteinExistence type="predicted"/>
<name>A0ACB9NQP9_9MYRT</name>
<gene>
    <name evidence="1" type="ORF">MLD38_023884</name>
</gene>
<dbReference type="Proteomes" id="UP001057402">
    <property type="component" value="Chromosome 7"/>
</dbReference>
<organism evidence="1 2">
    <name type="scientific">Melastoma candidum</name>
    <dbReference type="NCBI Taxonomy" id="119954"/>
    <lineage>
        <taxon>Eukaryota</taxon>
        <taxon>Viridiplantae</taxon>
        <taxon>Streptophyta</taxon>
        <taxon>Embryophyta</taxon>
        <taxon>Tracheophyta</taxon>
        <taxon>Spermatophyta</taxon>
        <taxon>Magnoliopsida</taxon>
        <taxon>eudicotyledons</taxon>
        <taxon>Gunneridae</taxon>
        <taxon>Pentapetalae</taxon>
        <taxon>rosids</taxon>
        <taxon>malvids</taxon>
        <taxon>Myrtales</taxon>
        <taxon>Melastomataceae</taxon>
        <taxon>Melastomatoideae</taxon>
        <taxon>Melastomateae</taxon>
        <taxon>Melastoma</taxon>
    </lineage>
</organism>
<reference evidence="2" key="1">
    <citation type="journal article" date="2023" name="Front. Plant Sci.">
        <title>Chromosomal-level genome assembly of Melastoma candidum provides insights into trichome evolution.</title>
        <authorList>
            <person name="Zhong Y."/>
            <person name="Wu W."/>
            <person name="Sun C."/>
            <person name="Zou P."/>
            <person name="Liu Y."/>
            <person name="Dai S."/>
            <person name="Zhou R."/>
        </authorList>
    </citation>
    <scope>NUCLEOTIDE SEQUENCE [LARGE SCALE GENOMIC DNA]</scope>
</reference>
<comment type="caution">
    <text evidence="1">The sequence shown here is derived from an EMBL/GenBank/DDBJ whole genome shotgun (WGS) entry which is preliminary data.</text>
</comment>
<evidence type="ECO:0000313" key="2">
    <source>
        <dbReference type="Proteomes" id="UP001057402"/>
    </source>
</evidence>